<protein>
    <submittedName>
        <fullName evidence="3">Putative small secreted protein</fullName>
    </submittedName>
</protein>
<feature type="compositionally biased region" description="Basic and acidic residues" evidence="1">
    <location>
        <begin position="77"/>
        <end position="88"/>
    </location>
</feature>
<reference evidence="3 4" key="1">
    <citation type="submission" date="2020-08" db="EMBL/GenBank/DDBJ databases">
        <title>Genomic Encyclopedia of Type Strains, Phase IV (KMG-V): Genome sequencing to study the core and pangenomes of soil and plant-associated prokaryotes.</title>
        <authorList>
            <person name="Whitman W."/>
        </authorList>
    </citation>
    <scope>NUCLEOTIDE SEQUENCE [LARGE SCALE GENOMIC DNA]</scope>
    <source>
        <strain evidence="3 4">M8UP14</strain>
    </source>
</reference>
<dbReference type="RefSeq" id="WP_184213057.1">
    <property type="nucleotide sequence ID" value="NZ_JACHIP010000001.1"/>
</dbReference>
<feature type="region of interest" description="Disordered" evidence="1">
    <location>
        <begin position="38"/>
        <end position="88"/>
    </location>
</feature>
<evidence type="ECO:0000256" key="2">
    <source>
        <dbReference type="SAM" id="SignalP"/>
    </source>
</evidence>
<sequence>MTKTIWTGLLASTLVLGSISAMAQTAGQDIKDAGHETKQAAKDTGHGIKKGTKTGYHKTKNGTKKAYHKTGSGIAKVGDKMEGKPKPQ</sequence>
<feature type="chain" id="PRO_5030803613" evidence="2">
    <location>
        <begin position="24"/>
        <end position="88"/>
    </location>
</feature>
<accession>A0A7W8E1F8</accession>
<feature type="compositionally biased region" description="Basic residues" evidence="1">
    <location>
        <begin position="47"/>
        <end position="68"/>
    </location>
</feature>
<comment type="caution">
    <text evidence="3">The sequence shown here is derived from an EMBL/GenBank/DDBJ whole genome shotgun (WGS) entry which is preliminary data.</text>
</comment>
<feature type="signal peptide" evidence="2">
    <location>
        <begin position="1"/>
        <end position="23"/>
    </location>
</feature>
<name>A0A7W8E1F8_9BACT</name>
<keyword evidence="4" id="KW-1185">Reference proteome</keyword>
<evidence type="ECO:0000256" key="1">
    <source>
        <dbReference type="SAM" id="MobiDB-lite"/>
    </source>
</evidence>
<dbReference type="Proteomes" id="UP000540989">
    <property type="component" value="Unassembled WGS sequence"/>
</dbReference>
<gene>
    <name evidence="3" type="ORF">HDF16_000066</name>
</gene>
<dbReference type="AlphaFoldDB" id="A0A7W8E1F8"/>
<dbReference type="EMBL" id="JACHIP010000001">
    <property type="protein sequence ID" value="MBB5055397.1"/>
    <property type="molecule type" value="Genomic_DNA"/>
</dbReference>
<evidence type="ECO:0000313" key="3">
    <source>
        <dbReference type="EMBL" id="MBB5055397.1"/>
    </source>
</evidence>
<keyword evidence="2" id="KW-0732">Signal</keyword>
<dbReference type="Gene3D" id="1.10.287.700">
    <property type="entry name" value="Helix hairpin bin"/>
    <property type="match status" value="1"/>
</dbReference>
<proteinExistence type="predicted"/>
<organism evidence="3 4">
    <name type="scientific">Granulicella aggregans</name>
    <dbReference type="NCBI Taxonomy" id="474949"/>
    <lineage>
        <taxon>Bacteria</taxon>
        <taxon>Pseudomonadati</taxon>
        <taxon>Acidobacteriota</taxon>
        <taxon>Terriglobia</taxon>
        <taxon>Terriglobales</taxon>
        <taxon>Acidobacteriaceae</taxon>
        <taxon>Granulicella</taxon>
    </lineage>
</organism>
<evidence type="ECO:0000313" key="4">
    <source>
        <dbReference type="Proteomes" id="UP000540989"/>
    </source>
</evidence>